<dbReference type="EMBL" id="HBUF01541546">
    <property type="protein sequence ID" value="CAG6755262.1"/>
    <property type="molecule type" value="Transcribed_RNA"/>
</dbReference>
<dbReference type="EMBL" id="HBUF01541551">
    <property type="protein sequence ID" value="CAG6755280.1"/>
    <property type="molecule type" value="Transcribed_RNA"/>
</dbReference>
<dbReference type="EMBL" id="HBUF01541547">
    <property type="protein sequence ID" value="CAG6755266.1"/>
    <property type="molecule type" value="Transcribed_RNA"/>
</dbReference>
<name>A0A8D8ZWJ2_9HEMI</name>
<accession>A0A8D8ZWJ2</accession>
<evidence type="ECO:0000313" key="2">
    <source>
        <dbReference type="EMBL" id="CAG6755273.1"/>
    </source>
</evidence>
<dbReference type="EMBL" id="HBUF01541549">
    <property type="protein sequence ID" value="CAG6755273.1"/>
    <property type="molecule type" value="Transcribed_RNA"/>
</dbReference>
<dbReference type="EMBL" id="HBUF01206277">
    <property type="protein sequence ID" value="CAG6663938.1"/>
    <property type="molecule type" value="Transcribed_RNA"/>
</dbReference>
<organism evidence="2">
    <name type="scientific">Cacopsylla melanoneura</name>
    <dbReference type="NCBI Taxonomy" id="428564"/>
    <lineage>
        <taxon>Eukaryota</taxon>
        <taxon>Metazoa</taxon>
        <taxon>Ecdysozoa</taxon>
        <taxon>Arthropoda</taxon>
        <taxon>Hexapoda</taxon>
        <taxon>Insecta</taxon>
        <taxon>Pterygota</taxon>
        <taxon>Neoptera</taxon>
        <taxon>Paraneoptera</taxon>
        <taxon>Hemiptera</taxon>
        <taxon>Sternorrhyncha</taxon>
        <taxon>Psylloidea</taxon>
        <taxon>Psyllidae</taxon>
        <taxon>Psyllinae</taxon>
        <taxon>Cacopsylla</taxon>
    </lineage>
</organism>
<dbReference type="EMBL" id="HBUF01206279">
    <property type="protein sequence ID" value="CAG6663944.1"/>
    <property type="molecule type" value="Transcribed_RNA"/>
</dbReference>
<dbReference type="EMBL" id="HBUF01048376">
    <property type="protein sequence ID" value="CAG6620737.1"/>
    <property type="molecule type" value="Transcribed_RNA"/>
</dbReference>
<reference evidence="2" key="1">
    <citation type="submission" date="2021-05" db="EMBL/GenBank/DDBJ databases">
        <authorList>
            <person name="Alioto T."/>
            <person name="Alioto T."/>
            <person name="Gomez Garrido J."/>
        </authorList>
    </citation>
    <scope>NUCLEOTIDE SEQUENCE</scope>
</reference>
<dbReference type="EMBL" id="HBUF01206276">
    <property type="protein sequence ID" value="CAG6663935.1"/>
    <property type="molecule type" value="Transcribed_RNA"/>
</dbReference>
<feature type="region of interest" description="Disordered" evidence="1">
    <location>
        <begin position="79"/>
        <end position="99"/>
    </location>
</feature>
<dbReference type="EMBL" id="HBUF01048375">
    <property type="protein sequence ID" value="CAG6620735.1"/>
    <property type="molecule type" value="Transcribed_RNA"/>
</dbReference>
<dbReference type="AlphaFoldDB" id="A0A8D8ZWJ2"/>
<dbReference type="EMBL" id="HBUF01348412">
    <property type="protein sequence ID" value="CAG6711601.1"/>
    <property type="molecule type" value="Transcribed_RNA"/>
</dbReference>
<dbReference type="EMBL" id="HBUF01206278">
    <property type="protein sequence ID" value="CAG6663941.1"/>
    <property type="molecule type" value="Transcribed_RNA"/>
</dbReference>
<dbReference type="EMBL" id="HBUF01348413">
    <property type="protein sequence ID" value="CAG6711604.1"/>
    <property type="molecule type" value="Transcribed_RNA"/>
</dbReference>
<sequence length="115" mass="14114">MYSILSWTKRNDVMYPDRTHSLICGPWRENWKGRTSTLRGKYLKKMFKRNEQCGRGSYRWRRRNRFVWKWARIVGRRRSRRRDKWLSSRPSTEDTTSFPPLLQSLTLKFTSPRTL</sequence>
<dbReference type="EMBL" id="HBUF01348414">
    <property type="protein sequence ID" value="CAG6711607.1"/>
    <property type="molecule type" value="Transcribed_RNA"/>
</dbReference>
<evidence type="ECO:0000256" key="1">
    <source>
        <dbReference type="SAM" id="MobiDB-lite"/>
    </source>
</evidence>
<dbReference type="EMBL" id="HBUF01541550">
    <property type="protein sequence ID" value="CAG6755276.1"/>
    <property type="molecule type" value="Transcribed_RNA"/>
</dbReference>
<dbReference type="EMBL" id="HBUF01541548">
    <property type="protein sequence ID" value="CAG6755270.1"/>
    <property type="molecule type" value="Transcribed_RNA"/>
</dbReference>
<proteinExistence type="predicted"/>
<protein>
    <submittedName>
        <fullName evidence="2">Uncharacterized protein</fullName>
    </submittedName>
</protein>